<comment type="similarity">
    <text evidence="2">Belongs to the ORC2 family.</text>
</comment>
<feature type="domain" description="Origin recognition complex subunit 2 RecA-like" evidence="6">
    <location>
        <begin position="409"/>
        <end position="586"/>
    </location>
</feature>
<dbReference type="STRING" id="857566.A0A1E3PF39"/>
<evidence type="ECO:0000313" key="8">
    <source>
        <dbReference type="EMBL" id="ODQ63824.1"/>
    </source>
</evidence>
<feature type="compositionally biased region" description="Basic and acidic residues" evidence="5">
    <location>
        <begin position="124"/>
        <end position="137"/>
    </location>
</feature>
<dbReference type="PANTHER" id="PTHR14052:SF0">
    <property type="entry name" value="ORIGIN RECOGNITION COMPLEX SUBUNIT 2"/>
    <property type="match status" value="1"/>
</dbReference>
<evidence type="ECO:0000256" key="4">
    <source>
        <dbReference type="ARBA" id="ARBA00023242"/>
    </source>
</evidence>
<feature type="compositionally biased region" description="Polar residues" evidence="5">
    <location>
        <begin position="210"/>
        <end position="219"/>
    </location>
</feature>
<dbReference type="InterPro" id="IPR056773">
    <property type="entry name" value="WHD_ORC2"/>
</dbReference>
<dbReference type="SMART" id="SM00384">
    <property type="entry name" value="AT_hook"/>
    <property type="match status" value="2"/>
</dbReference>
<dbReference type="PANTHER" id="PTHR14052">
    <property type="entry name" value="ORIGIN RECOGNITION COMPLEX SUBUNIT 2"/>
    <property type="match status" value="1"/>
</dbReference>
<name>A0A1E3PF39_9ASCO</name>
<accession>A0A1E3PF39</accession>
<reference evidence="8 9" key="1">
    <citation type="journal article" date="2016" name="Proc. Natl. Acad. Sci. U.S.A.">
        <title>Comparative genomics of biotechnologically important yeasts.</title>
        <authorList>
            <person name="Riley R."/>
            <person name="Haridas S."/>
            <person name="Wolfe K.H."/>
            <person name="Lopes M.R."/>
            <person name="Hittinger C.T."/>
            <person name="Goeker M."/>
            <person name="Salamov A.A."/>
            <person name="Wisecaver J.H."/>
            <person name="Long T.M."/>
            <person name="Calvey C.H."/>
            <person name="Aerts A.L."/>
            <person name="Barry K.W."/>
            <person name="Choi C."/>
            <person name="Clum A."/>
            <person name="Coughlan A.Y."/>
            <person name="Deshpande S."/>
            <person name="Douglass A.P."/>
            <person name="Hanson S.J."/>
            <person name="Klenk H.-P."/>
            <person name="LaButti K.M."/>
            <person name="Lapidus A."/>
            <person name="Lindquist E.A."/>
            <person name="Lipzen A.M."/>
            <person name="Meier-Kolthoff J.P."/>
            <person name="Ohm R.A."/>
            <person name="Otillar R.P."/>
            <person name="Pangilinan J.L."/>
            <person name="Peng Y."/>
            <person name="Rokas A."/>
            <person name="Rosa C.A."/>
            <person name="Scheuner C."/>
            <person name="Sibirny A.A."/>
            <person name="Slot J.C."/>
            <person name="Stielow J.B."/>
            <person name="Sun H."/>
            <person name="Kurtzman C.P."/>
            <person name="Blackwell M."/>
            <person name="Grigoriev I.V."/>
            <person name="Jeffries T.W."/>
        </authorList>
    </citation>
    <scope>NUCLEOTIDE SEQUENCE [LARGE SCALE GENOMIC DNA]</scope>
    <source>
        <strain evidence="8 9">DSM 6958</strain>
    </source>
</reference>
<dbReference type="EMBL" id="KV454413">
    <property type="protein sequence ID" value="ODQ63824.1"/>
    <property type="molecule type" value="Genomic_DNA"/>
</dbReference>
<dbReference type="InterPro" id="IPR056772">
    <property type="entry name" value="RecA-like_ORC2"/>
</dbReference>
<evidence type="ECO:0000259" key="7">
    <source>
        <dbReference type="Pfam" id="PF24882"/>
    </source>
</evidence>
<dbReference type="InterPro" id="IPR017956">
    <property type="entry name" value="AT_hook_DNA-bd_motif"/>
</dbReference>
<evidence type="ECO:0000256" key="3">
    <source>
        <dbReference type="ARBA" id="ARBA00022705"/>
    </source>
</evidence>
<gene>
    <name evidence="8" type="ORF">NADFUDRAFT_83933</name>
</gene>
<dbReference type="GO" id="GO:0003688">
    <property type="term" value="F:DNA replication origin binding"/>
    <property type="evidence" value="ECO:0007669"/>
    <property type="project" value="TreeGrafter"/>
</dbReference>
<dbReference type="Proteomes" id="UP000095009">
    <property type="component" value="Unassembled WGS sequence"/>
</dbReference>
<dbReference type="Pfam" id="PF24882">
    <property type="entry name" value="WHD_ORC2"/>
    <property type="match status" value="1"/>
</dbReference>
<feature type="domain" description="Origin recognition complex subunit 2 winged-helix" evidence="7">
    <location>
        <begin position="684"/>
        <end position="742"/>
    </location>
</feature>
<evidence type="ECO:0000256" key="5">
    <source>
        <dbReference type="SAM" id="MobiDB-lite"/>
    </source>
</evidence>
<keyword evidence="4" id="KW-0539">Nucleus</keyword>
<evidence type="ECO:0000256" key="2">
    <source>
        <dbReference type="ARBA" id="ARBA00007421"/>
    </source>
</evidence>
<dbReference type="GO" id="GO:0005664">
    <property type="term" value="C:nuclear origin of replication recognition complex"/>
    <property type="evidence" value="ECO:0007669"/>
    <property type="project" value="TreeGrafter"/>
</dbReference>
<organism evidence="8 9">
    <name type="scientific">Nadsonia fulvescens var. elongata DSM 6958</name>
    <dbReference type="NCBI Taxonomy" id="857566"/>
    <lineage>
        <taxon>Eukaryota</taxon>
        <taxon>Fungi</taxon>
        <taxon>Dikarya</taxon>
        <taxon>Ascomycota</taxon>
        <taxon>Saccharomycotina</taxon>
        <taxon>Dipodascomycetes</taxon>
        <taxon>Dipodascales</taxon>
        <taxon>Dipodascales incertae sedis</taxon>
        <taxon>Nadsonia</taxon>
    </lineage>
</organism>
<sequence>MSEHSDKEDVFKTDDIKQTNLLVQTDFDNLPPNEELSKVSLDISTDNPSTAPKKHTEEEPDEVVVASSVTNIPKARGRPKLYGPGESPAEKKLALQQQLGVVRKRGRPRKEDAARVAALLKDNNKDSNDNVTDRNTGDDECNGIGLNERTRLTIPVSPVPVRYKRQCTIKPDTTTELNSPQKRQMNMNEENDGRFSIRVLPTTPSKRRNNGNIMGNLTPSPKKYESPFKTPLASPSKMRPTSPLKFQLGGKGMNDTNKINNELDMSARRKATRRLLGTEDESFDELDYEDNALAEKIIAESQIEQNGEALGTPIQSPFKLSSRNNLDIEGTPPVTSKTIFDLEFEKGALSESTGLFLDGYEGYFEQHAVKGKVSTNSMNNSEMIPLIEYPEFIENIKKTSQQHHIQERALLQSAYSIMFTQWQFELTQGFSLIFYGVGSKRKLLHQFIETRIQSDIPVLVINGYNDSLRIKEVIHHVASVLLEDLIKEDPNVKLPGHPQDLLNYIVRYVLATHDGEAGGDSKKPSLVLMIHNIDAPALRTERIQMYLSRLASLASVWVVVSIDNITAPVLWDAAKISQFNFIWHDTTTFEPYLTETSFREDTLSLGRKERFGGAINGVQGVRFVLESLTSNARGIYRVLVCRQLENMMEGDEDSNNMDNMELNDKPLSRENHATASSNITNLVSYGVEFKRLYQQCAEEFLVSNEINFKTILGEFVEHRMANITKNSTGGLSEVVWAPFNNDVLQQIVEEMLN</sequence>
<dbReference type="AlphaFoldDB" id="A0A1E3PF39"/>
<protein>
    <submittedName>
        <fullName evidence="8">ORC2-domain-containing protein</fullName>
    </submittedName>
</protein>
<feature type="region of interest" description="Disordered" evidence="5">
    <location>
        <begin position="23"/>
        <end position="92"/>
    </location>
</feature>
<dbReference type="Pfam" id="PF04084">
    <property type="entry name" value="RecA-like_ORC2"/>
    <property type="match status" value="1"/>
</dbReference>
<feature type="region of interest" description="Disordered" evidence="5">
    <location>
        <begin position="124"/>
        <end position="144"/>
    </location>
</feature>
<dbReference type="GO" id="GO:0006260">
    <property type="term" value="P:DNA replication"/>
    <property type="evidence" value="ECO:0007669"/>
    <property type="project" value="UniProtKB-KW"/>
</dbReference>
<comment type="subcellular location">
    <subcellularLocation>
        <location evidence="1">Nucleus</location>
    </subcellularLocation>
</comment>
<evidence type="ECO:0000259" key="6">
    <source>
        <dbReference type="Pfam" id="PF04084"/>
    </source>
</evidence>
<feature type="region of interest" description="Disordered" evidence="5">
    <location>
        <begin position="201"/>
        <end position="241"/>
    </location>
</feature>
<keyword evidence="9" id="KW-1185">Reference proteome</keyword>
<keyword evidence="3" id="KW-0235">DNA replication</keyword>
<evidence type="ECO:0000256" key="1">
    <source>
        <dbReference type="ARBA" id="ARBA00004123"/>
    </source>
</evidence>
<dbReference type="InterPro" id="IPR007220">
    <property type="entry name" value="ORC2"/>
</dbReference>
<dbReference type="OrthoDB" id="346673at2759"/>
<proteinExistence type="inferred from homology"/>
<evidence type="ECO:0000313" key="9">
    <source>
        <dbReference type="Proteomes" id="UP000095009"/>
    </source>
</evidence>